<evidence type="ECO:0000313" key="6">
    <source>
        <dbReference type="Proteomes" id="UP001162131"/>
    </source>
</evidence>
<comment type="caution">
    <text evidence="5">The sequence shown here is derived from an EMBL/GenBank/DDBJ whole genome shotgun (WGS) entry which is preliminary data.</text>
</comment>
<dbReference type="Proteomes" id="UP001162131">
    <property type="component" value="Unassembled WGS sequence"/>
</dbReference>
<proteinExistence type="predicted"/>
<organism evidence="5 6">
    <name type="scientific">Blepharisma stoltei</name>
    <dbReference type="NCBI Taxonomy" id="1481888"/>
    <lineage>
        <taxon>Eukaryota</taxon>
        <taxon>Sar</taxon>
        <taxon>Alveolata</taxon>
        <taxon>Ciliophora</taxon>
        <taxon>Postciliodesmatophora</taxon>
        <taxon>Heterotrichea</taxon>
        <taxon>Heterotrichida</taxon>
        <taxon>Blepharismidae</taxon>
        <taxon>Blepharisma</taxon>
    </lineage>
</organism>
<accession>A0AAU9I647</accession>
<dbReference type="PROSITE" id="PS50071">
    <property type="entry name" value="HOMEOBOX_2"/>
    <property type="match status" value="1"/>
</dbReference>
<feature type="region of interest" description="Disordered" evidence="3">
    <location>
        <begin position="97"/>
        <end position="116"/>
    </location>
</feature>
<evidence type="ECO:0000256" key="1">
    <source>
        <dbReference type="PROSITE-ProRule" id="PRU00108"/>
    </source>
</evidence>
<evidence type="ECO:0000256" key="3">
    <source>
        <dbReference type="SAM" id="MobiDB-lite"/>
    </source>
</evidence>
<evidence type="ECO:0000256" key="2">
    <source>
        <dbReference type="SAM" id="Coils"/>
    </source>
</evidence>
<dbReference type="AlphaFoldDB" id="A0AAU9I647"/>
<evidence type="ECO:0000259" key="4">
    <source>
        <dbReference type="PROSITE" id="PS50071"/>
    </source>
</evidence>
<evidence type="ECO:0000313" key="5">
    <source>
        <dbReference type="EMBL" id="CAG9309916.1"/>
    </source>
</evidence>
<protein>
    <recommendedName>
        <fullName evidence="4">Homeobox domain-containing protein</fullName>
    </recommendedName>
</protein>
<comment type="subcellular location">
    <subcellularLocation>
        <location evidence="1">Nucleus</location>
    </subcellularLocation>
</comment>
<gene>
    <name evidence="5" type="ORF">BSTOLATCC_MIC131</name>
</gene>
<keyword evidence="6" id="KW-1185">Reference proteome</keyword>
<dbReference type="EMBL" id="CAJZBQ010000001">
    <property type="protein sequence ID" value="CAG9309916.1"/>
    <property type="molecule type" value="Genomic_DNA"/>
</dbReference>
<reference evidence="5" key="1">
    <citation type="submission" date="2021-09" db="EMBL/GenBank/DDBJ databases">
        <authorList>
            <consortium name="AG Swart"/>
            <person name="Singh M."/>
            <person name="Singh A."/>
            <person name="Seah K."/>
            <person name="Emmerich C."/>
        </authorList>
    </citation>
    <scope>NUCLEOTIDE SEQUENCE</scope>
    <source>
        <strain evidence="5">ATCC30299</strain>
    </source>
</reference>
<keyword evidence="1" id="KW-0539">Nucleus</keyword>
<feature type="DNA-binding region" description="Homeobox" evidence="1">
    <location>
        <begin position="36"/>
        <end position="97"/>
    </location>
</feature>
<feature type="coiled-coil region" evidence="2">
    <location>
        <begin position="340"/>
        <end position="367"/>
    </location>
</feature>
<dbReference type="InterPro" id="IPR001356">
    <property type="entry name" value="HD"/>
</dbReference>
<feature type="domain" description="Homeobox" evidence="4">
    <location>
        <begin position="34"/>
        <end position="96"/>
    </location>
</feature>
<feature type="compositionally biased region" description="Polar residues" evidence="3">
    <location>
        <begin position="97"/>
        <end position="106"/>
    </location>
</feature>
<sequence>MKNHIMTQISSGTDIEKLVEKHRNNMSKYRHLLNQPVKDKSSNPQDTLSRIESKFGISLSKKQADEEEKRLSESRVVTDEKIKIWIQEIRNKYRPTETTSSLTSKEATPIASPKNDIENDHLIDFTPVKAPLIDLTPTKHEKETTPTSSPNKTLLELEGLEIPPIKQKVEKYIDYSKEINDSPFDGALSIEDLVSEPGEFQSPSSNLIPKLDLSGSAHKPPRKKSLDTSDSHIQPISDRDEHNRSFNENSMSMSFRRANAEHMISKAISDIITKNLGISLHRASKKAEKPVEKSPILSFDQFLADASREVQTIPTKIPSRFSPIVKTVNIDKIYQEDSILQQLTSREKSILIELQELEKEKAKLLSML</sequence>
<keyword evidence="1" id="KW-0238">DNA-binding</keyword>
<feature type="region of interest" description="Disordered" evidence="3">
    <location>
        <begin position="198"/>
        <end position="246"/>
    </location>
</feature>
<keyword evidence="1" id="KW-0371">Homeobox</keyword>
<dbReference type="GO" id="GO:0005634">
    <property type="term" value="C:nucleus"/>
    <property type="evidence" value="ECO:0007669"/>
    <property type="project" value="UniProtKB-SubCell"/>
</dbReference>
<keyword evidence="2" id="KW-0175">Coiled coil</keyword>
<name>A0AAU9I647_9CILI</name>
<dbReference type="GO" id="GO:0003677">
    <property type="term" value="F:DNA binding"/>
    <property type="evidence" value="ECO:0007669"/>
    <property type="project" value="UniProtKB-UniRule"/>
</dbReference>